<evidence type="ECO:0008006" key="5">
    <source>
        <dbReference type="Google" id="ProtNLM"/>
    </source>
</evidence>
<keyword evidence="2" id="KW-0472">Membrane</keyword>
<comment type="caution">
    <text evidence="3">The sequence shown here is derived from an EMBL/GenBank/DDBJ whole genome shotgun (WGS) entry which is preliminary data.</text>
</comment>
<evidence type="ECO:0000313" key="3">
    <source>
        <dbReference type="EMBL" id="KAK3360428.1"/>
    </source>
</evidence>
<sequence length="270" mass="28468">MAEKKWNHRHSTKEVVPQPELSQPGLEPVWPNYIPPHHLEYYMHTPYDSKFSPEIPKPRVCGLRQHIFWLAVALAAALALIVGLGAGLGVSMGKEASRNNMAESLVTSPTATSSTAAATSTPGSPSSSPSGLSAVTSIVTIPPVGTATLTLPAFRAAATPASICPSANNTLVQAVKGSMRYHYILCDSSFGEYGRQTLSSAVLPTFGDCLNMCSSMNRFQDREDVGCTWNAPGTGGEKPGTCWCYGGVNKLIVSSVGNVVATPLDSSPDS</sequence>
<feature type="region of interest" description="Disordered" evidence="1">
    <location>
        <begin position="104"/>
        <end position="129"/>
    </location>
</feature>
<keyword evidence="2" id="KW-1133">Transmembrane helix</keyword>
<reference evidence="3" key="2">
    <citation type="submission" date="2023-06" db="EMBL/GenBank/DDBJ databases">
        <authorList>
            <consortium name="Lawrence Berkeley National Laboratory"/>
            <person name="Haridas S."/>
            <person name="Hensen N."/>
            <person name="Bonometti L."/>
            <person name="Westerberg I."/>
            <person name="Brannstrom I.O."/>
            <person name="Guillou S."/>
            <person name="Cros-Aarteil S."/>
            <person name="Calhoun S."/>
            <person name="Kuo A."/>
            <person name="Mondo S."/>
            <person name="Pangilinan J."/>
            <person name="Riley R."/>
            <person name="Labutti K."/>
            <person name="Andreopoulos B."/>
            <person name="Lipzen A."/>
            <person name="Chen C."/>
            <person name="Yanf M."/>
            <person name="Daum C."/>
            <person name="Ng V."/>
            <person name="Clum A."/>
            <person name="Steindorff A."/>
            <person name="Ohm R."/>
            <person name="Martin F."/>
            <person name="Silar P."/>
            <person name="Natvig D."/>
            <person name="Lalanne C."/>
            <person name="Gautier V."/>
            <person name="Ament-Velasquez S.L."/>
            <person name="Kruys A."/>
            <person name="Hutchinson M.I."/>
            <person name="Powell A.J."/>
            <person name="Barry K."/>
            <person name="Miller A.N."/>
            <person name="Grigoriev I.V."/>
            <person name="Debuchy R."/>
            <person name="Gladieux P."/>
            <person name="Thoren M.H."/>
            <person name="Johannesson H."/>
        </authorList>
    </citation>
    <scope>NUCLEOTIDE SEQUENCE</scope>
    <source>
        <strain evidence="3">CBS 955.72</strain>
    </source>
</reference>
<proteinExistence type="predicted"/>
<keyword evidence="4" id="KW-1185">Reference proteome</keyword>
<evidence type="ECO:0000256" key="2">
    <source>
        <dbReference type="SAM" id="Phobius"/>
    </source>
</evidence>
<evidence type="ECO:0000313" key="4">
    <source>
        <dbReference type="Proteomes" id="UP001275084"/>
    </source>
</evidence>
<feature type="compositionally biased region" description="Basic residues" evidence="1">
    <location>
        <begin position="1"/>
        <end position="11"/>
    </location>
</feature>
<keyword evidence="2" id="KW-0812">Transmembrane</keyword>
<feature type="transmembrane region" description="Helical" evidence="2">
    <location>
        <begin position="67"/>
        <end position="90"/>
    </location>
</feature>
<dbReference type="Proteomes" id="UP001275084">
    <property type="component" value="Unassembled WGS sequence"/>
</dbReference>
<dbReference type="EMBL" id="JAUIQD010000002">
    <property type="protein sequence ID" value="KAK3360428.1"/>
    <property type="molecule type" value="Genomic_DNA"/>
</dbReference>
<protein>
    <recommendedName>
        <fullName evidence="5">Apple domain-containing protein</fullName>
    </recommendedName>
</protein>
<dbReference type="AlphaFoldDB" id="A0AAJ0MIL0"/>
<evidence type="ECO:0000256" key="1">
    <source>
        <dbReference type="SAM" id="MobiDB-lite"/>
    </source>
</evidence>
<organism evidence="3 4">
    <name type="scientific">Lasiosphaeria hispida</name>
    <dbReference type="NCBI Taxonomy" id="260671"/>
    <lineage>
        <taxon>Eukaryota</taxon>
        <taxon>Fungi</taxon>
        <taxon>Dikarya</taxon>
        <taxon>Ascomycota</taxon>
        <taxon>Pezizomycotina</taxon>
        <taxon>Sordariomycetes</taxon>
        <taxon>Sordariomycetidae</taxon>
        <taxon>Sordariales</taxon>
        <taxon>Lasiosphaeriaceae</taxon>
        <taxon>Lasiosphaeria</taxon>
    </lineage>
</organism>
<gene>
    <name evidence="3" type="ORF">B0T25DRAFT_129969</name>
</gene>
<reference evidence="3" key="1">
    <citation type="journal article" date="2023" name="Mol. Phylogenet. Evol.">
        <title>Genome-scale phylogeny and comparative genomics of the fungal order Sordariales.</title>
        <authorList>
            <person name="Hensen N."/>
            <person name="Bonometti L."/>
            <person name="Westerberg I."/>
            <person name="Brannstrom I.O."/>
            <person name="Guillou S."/>
            <person name="Cros-Aarteil S."/>
            <person name="Calhoun S."/>
            <person name="Haridas S."/>
            <person name="Kuo A."/>
            <person name="Mondo S."/>
            <person name="Pangilinan J."/>
            <person name="Riley R."/>
            <person name="LaButti K."/>
            <person name="Andreopoulos B."/>
            <person name="Lipzen A."/>
            <person name="Chen C."/>
            <person name="Yan M."/>
            <person name="Daum C."/>
            <person name="Ng V."/>
            <person name="Clum A."/>
            <person name="Steindorff A."/>
            <person name="Ohm R.A."/>
            <person name="Martin F."/>
            <person name="Silar P."/>
            <person name="Natvig D.O."/>
            <person name="Lalanne C."/>
            <person name="Gautier V."/>
            <person name="Ament-Velasquez S.L."/>
            <person name="Kruys A."/>
            <person name="Hutchinson M.I."/>
            <person name="Powell A.J."/>
            <person name="Barry K."/>
            <person name="Miller A.N."/>
            <person name="Grigoriev I.V."/>
            <person name="Debuchy R."/>
            <person name="Gladieux P."/>
            <person name="Hiltunen Thoren M."/>
            <person name="Johannesson H."/>
        </authorList>
    </citation>
    <scope>NUCLEOTIDE SEQUENCE</scope>
    <source>
        <strain evidence="3">CBS 955.72</strain>
    </source>
</reference>
<name>A0AAJ0MIL0_9PEZI</name>
<feature type="region of interest" description="Disordered" evidence="1">
    <location>
        <begin position="1"/>
        <end position="22"/>
    </location>
</feature>
<accession>A0AAJ0MIL0</accession>